<dbReference type="InterPro" id="IPR012337">
    <property type="entry name" value="RNaseH-like_sf"/>
</dbReference>
<name>D7DYK1_NOSA0</name>
<accession>D7DYK1</accession>
<gene>
    <name evidence="5" type="ordered locus">Aazo_0198</name>
</gene>
<dbReference type="GO" id="GO:0003676">
    <property type="term" value="F:nucleic acid binding"/>
    <property type="evidence" value="ECO:0007669"/>
    <property type="project" value="InterPro"/>
</dbReference>
<dbReference type="SUPFAM" id="SSF53098">
    <property type="entry name" value="Ribonuclease H-like"/>
    <property type="match status" value="1"/>
</dbReference>
<dbReference type="eggNOG" id="COG5018">
    <property type="taxonomic scope" value="Bacteria"/>
</dbReference>
<keyword evidence="1" id="KW-0540">Nuclease</keyword>
<dbReference type="EMBL" id="CP002059">
    <property type="protein sequence ID" value="ADI62824.1"/>
    <property type="molecule type" value="Genomic_DNA"/>
</dbReference>
<evidence type="ECO:0000256" key="3">
    <source>
        <dbReference type="ARBA" id="ARBA00022839"/>
    </source>
</evidence>
<dbReference type="InterPro" id="IPR013520">
    <property type="entry name" value="Ribonucl_H"/>
</dbReference>
<dbReference type="CDD" id="cd06133">
    <property type="entry name" value="ERI-1_3'hExo_like"/>
    <property type="match status" value="1"/>
</dbReference>
<dbReference type="STRING" id="551115.Aazo_0198"/>
<dbReference type="HOGENOM" id="CLU_037266_5_1_3"/>
<proteinExistence type="predicted"/>
<evidence type="ECO:0000259" key="4">
    <source>
        <dbReference type="SMART" id="SM00479"/>
    </source>
</evidence>
<dbReference type="Gene3D" id="3.30.420.10">
    <property type="entry name" value="Ribonuclease H-like superfamily/Ribonuclease H"/>
    <property type="match status" value="1"/>
</dbReference>
<dbReference type="InterPro" id="IPR051274">
    <property type="entry name" value="3-5_Exoribonuclease"/>
</dbReference>
<evidence type="ECO:0000313" key="6">
    <source>
        <dbReference type="Proteomes" id="UP000001511"/>
    </source>
</evidence>
<sequence length="178" mass="20946">MVINLEATCSDKHTFYRHEMETIEIGAVILNRQTWEIDSEFQQFIKPVRNPILTDFWRNLTTISQKQVDTAPQFPEVMPKLAEWMSSFPNDIFCPGGNYDKTQFLQYCKFHNIPYPFGPEHRNIKKQFSEYLGVYNKFGMAQALQHLGMELKGTHYRGIDNAHNIAVIYRYMQTNRKG</sequence>
<evidence type="ECO:0000256" key="2">
    <source>
        <dbReference type="ARBA" id="ARBA00022801"/>
    </source>
</evidence>
<dbReference type="KEGG" id="naz:Aazo_0198"/>
<dbReference type="PANTHER" id="PTHR23044">
    <property type="entry name" value="3'-5' EXONUCLEASE ERI1-RELATED"/>
    <property type="match status" value="1"/>
</dbReference>
<protein>
    <submittedName>
        <fullName evidence="5">Exonuclease RNase T and DNA polymerase III</fullName>
    </submittedName>
</protein>
<dbReference type="Pfam" id="PF00929">
    <property type="entry name" value="RNase_T"/>
    <property type="match status" value="1"/>
</dbReference>
<reference evidence="5 6" key="1">
    <citation type="journal article" date="2010" name="PLoS ONE">
        <title>Genome erosion in a nitrogen-fixing vertically transmitted endosymbiotic multicellular cyanobacterium.</title>
        <authorList>
            <person name="Ran L."/>
            <person name="Larsson J."/>
            <person name="Vigil-Stenman T."/>
            <person name="Nylander J.A."/>
            <person name="Ininbergs K."/>
            <person name="Zheng W.W."/>
            <person name="Lapidus A."/>
            <person name="Lowry S."/>
            <person name="Haselkorn R."/>
            <person name="Bergman B."/>
        </authorList>
    </citation>
    <scope>NUCLEOTIDE SEQUENCE [LARGE SCALE GENOMIC DNA]</scope>
    <source>
        <strain evidence="5 6">0708</strain>
    </source>
</reference>
<dbReference type="RefSeq" id="WP_013189844.1">
    <property type="nucleotide sequence ID" value="NC_014248.1"/>
</dbReference>
<evidence type="ECO:0000256" key="1">
    <source>
        <dbReference type="ARBA" id="ARBA00022722"/>
    </source>
</evidence>
<keyword evidence="6" id="KW-1185">Reference proteome</keyword>
<dbReference type="InterPro" id="IPR036397">
    <property type="entry name" value="RNaseH_sf"/>
</dbReference>
<dbReference type="Proteomes" id="UP000001511">
    <property type="component" value="Chromosome"/>
</dbReference>
<feature type="domain" description="Exonuclease" evidence="4">
    <location>
        <begin position="1"/>
        <end position="178"/>
    </location>
</feature>
<organism evidence="5 6">
    <name type="scientific">Nostoc azollae (strain 0708)</name>
    <name type="common">Anabaena azollae (strain 0708)</name>
    <dbReference type="NCBI Taxonomy" id="551115"/>
    <lineage>
        <taxon>Bacteria</taxon>
        <taxon>Bacillati</taxon>
        <taxon>Cyanobacteriota</taxon>
        <taxon>Cyanophyceae</taxon>
        <taxon>Nostocales</taxon>
        <taxon>Nostocaceae</taxon>
        <taxon>Trichormus</taxon>
    </lineage>
</organism>
<dbReference type="GO" id="GO:0000175">
    <property type="term" value="F:3'-5'-RNA exonuclease activity"/>
    <property type="evidence" value="ECO:0007669"/>
    <property type="project" value="InterPro"/>
</dbReference>
<keyword evidence="2" id="KW-0378">Hydrolase</keyword>
<evidence type="ECO:0000313" key="5">
    <source>
        <dbReference type="EMBL" id="ADI62824.1"/>
    </source>
</evidence>
<dbReference type="AlphaFoldDB" id="D7DYK1"/>
<keyword evidence="3 5" id="KW-0269">Exonuclease</keyword>
<dbReference type="InterPro" id="IPR047201">
    <property type="entry name" value="ERI-1_3'hExo-like"/>
</dbReference>
<dbReference type="SMART" id="SM00479">
    <property type="entry name" value="EXOIII"/>
    <property type="match status" value="1"/>
</dbReference>
<dbReference type="PANTHER" id="PTHR23044:SF61">
    <property type="entry name" value="3'-5' EXORIBONUCLEASE 1-RELATED"/>
    <property type="match status" value="1"/>
</dbReference>